<keyword evidence="1" id="KW-0812">Transmembrane</keyword>
<dbReference type="HOGENOM" id="CLU_124431_0_0_4"/>
<dbReference type="EMBL" id="CP000532">
    <property type="protein sequence ID" value="ABM39939.1"/>
    <property type="molecule type" value="Genomic_DNA"/>
</dbReference>
<name>A1VWB1_POLNA</name>
<dbReference type="Proteomes" id="UP000000644">
    <property type="component" value="Plasmid pPNAP03"/>
</dbReference>
<keyword evidence="3" id="KW-1185">Reference proteome</keyword>
<geneLocation type="plasmid" evidence="2 3">
    <name>pPNAP03</name>
</geneLocation>
<feature type="transmembrane region" description="Helical" evidence="1">
    <location>
        <begin position="97"/>
        <end position="116"/>
    </location>
</feature>
<dbReference type="AlphaFoldDB" id="A1VWB1"/>
<evidence type="ECO:0000313" key="3">
    <source>
        <dbReference type="Proteomes" id="UP000000644"/>
    </source>
</evidence>
<dbReference type="KEGG" id="pna:Pnap_4875"/>
<accession>A1VWB1</accession>
<dbReference type="OrthoDB" id="370375at2"/>
<protein>
    <recommendedName>
        <fullName evidence="4">DUF2784 domain-containing protein</fullName>
    </recommendedName>
</protein>
<reference evidence="3" key="1">
    <citation type="journal article" date="2009" name="Environ. Microbiol.">
        <title>The genome of Polaromonas naphthalenivorans strain CJ2, isolated from coal tar-contaminated sediment, reveals physiological and metabolic versatility and evolution through extensive horizontal gene transfer.</title>
        <authorList>
            <person name="Yagi J.M."/>
            <person name="Sims D."/>
            <person name="Brettin T."/>
            <person name="Bruce D."/>
            <person name="Madsen E.L."/>
        </authorList>
    </citation>
    <scope>NUCLEOTIDE SEQUENCE [LARGE SCALE GENOMIC DNA]</scope>
    <source>
        <strain evidence="3">CJ2</strain>
        <plasmid evidence="3">Plasmid pPNAP03</plasmid>
    </source>
</reference>
<keyword evidence="1" id="KW-1133">Transmembrane helix</keyword>
<dbReference type="Pfam" id="PF10861">
    <property type="entry name" value="DUF2784"/>
    <property type="match status" value="1"/>
</dbReference>
<proteinExistence type="predicted"/>
<sequence>MYFRFVADGVLLLHLVFIVFALFGGALAIRWRWMPLVHLPAMAWAFFVELTGRLCPLTSIENGFRVRAGQSGYAASFVEHYLLGVIYPSGLTREVQFVLAAMVVAINIAIYLWLFLRHRSYFKRRPCASRKEPTVVIGEQDI</sequence>
<gene>
    <name evidence="2" type="ordered locus">Pnap_4875</name>
</gene>
<keyword evidence="2" id="KW-0614">Plasmid</keyword>
<dbReference type="RefSeq" id="WP_011798310.1">
    <property type="nucleotide sequence ID" value="NC_008759.1"/>
</dbReference>
<evidence type="ECO:0000256" key="1">
    <source>
        <dbReference type="SAM" id="Phobius"/>
    </source>
</evidence>
<dbReference type="InterPro" id="IPR021218">
    <property type="entry name" value="DUF2784"/>
</dbReference>
<organism evidence="2 3">
    <name type="scientific">Polaromonas naphthalenivorans (strain CJ2)</name>
    <dbReference type="NCBI Taxonomy" id="365044"/>
    <lineage>
        <taxon>Bacteria</taxon>
        <taxon>Pseudomonadati</taxon>
        <taxon>Pseudomonadota</taxon>
        <taxon>Betaproteobacteria</taxon>
        <taxon>Burkholderiales</taxon>
        <taxon>Comamonadaceae</taxon>
        <taxon>Polaromonas</taxon>
    </lineage>
</organism>
<evidence type="ECO:0000313" key="2">
    <source>
        <dbReference type="EMBL" id="ABM39939.1"/>
    </source>
</evidence>
<evidence type="ECO:0008006" key="4">
    <source>
        <dbReference type="Google" id="ProtNLM"/>
    </source>
</evidence>
<keyword evidence="1" id="KW-0472">Membrane</keyword>